<feature type="compositionally biased region" description="Polar residues" evidence="2">
    <location>
        <begin position="176"/>
        <end position="186"/>
    </location>
</feature>
<protein>
    <recommendedName>
        <fullName evidence="3">C2H2-type domain-containing protein</fullName>
    </recommendedName>
</protein>
<proteinExistence type="predicted"/>
<dbReference type="EMBL" id="JAFEMO010000010">
    <property type="protein sequence ID" value="KAH7560636.1"/>
    <property type="molecule type" value="Genomic_DNA"/>
</dbReference>
<reference evidence="4 5" key="1">
    <citation type="submission" date="2021-02" db="EMBL/GenBank/DDBJ databases">
        <title>Plant Genome Project.</title>
        <authorList>
            <person name="Zhang R.-G."/>
        </authorList>
    </citation>
    <scope>NUCLEOTIDE SEQUENCE [LARGE SCALE GENOMIC DNA]</scope>
    <source>
        <tissue evidence="4">Leaves</tissue>
    </source>
</reference>
<name>A0ABQ8HHV6_9ROSI</name>
<organism evidence="4 5">
    <name type="scientific">Xanthoceras sorbifolium</name>
    <dbReference type="NCBI Taxonomy" id="99658"/>
    <lineage>
        <taxon>Eukaryota</taxon>
        <taxon>Viridiplantae</taxon>
        <taxon>Streptophyta</taxon>
        <taxon>Embryophyta</taxon>
        <taxon>Tracheophyta</taxon>
        <taxon>Spermatophyta</taxon>
        <taxon>Magnoliopsida</taxon>
        <taxon>eudicotyledons</taxon>
        <taxon>Gunneridae</taxon>
        <taxon>Pentapetalae</taxon>
        <taxon>rosids</taxon>
        <taxon>malvids</taxon>
        <taxon>Sapindales</taxon>
        <taxon>Sapindaceae</taxon>
        <taxon>Xanthoceroideae</taxon>
        <taxon>Xanthoceras</taxon>
    </lineage>
</organism>
<gene>
    <name evidence="4" type="ORF">JRO89_XS10G0058300</name>
</gene>
<evidence type="ECO:0000256" key="2">
    <source>
        <dbReference type="SAM" id="MobiDB-lite"/>
    </source>
</evidence>
<keyword evidence="1" id="KW-0479">Metal-binding</keyword>
<feature type="domain" description="C2H2-type" evidence="3">
    <location>
        <begin position="207"/>
        <end position="235"/>
    </location>
</feature>
<keyword evidence="1" id="KW-0862">Zinc</keyword>
<keyword evidence="5" id="KW-1185">Reference proteome</keyword>
<dbReference type="InterPro" id="IPR013087">
    <property type="entry name" value="Znf_C2H2_type"/>
</dbReference>
<dbReference type="PROSITE" id="PS50157">
    <property type="entry name" value="ZINC_FINGER_C2H2_2"/>
    <property type="match status" value="1"/>
</dbReference>
<evidence type="ECO:0000259" key="3">
    <source>
        <dbReference type="PROSITE" id="PS50157"/>
    </source>
</evidence>
<dbReference type="PROSITE" id="PS00028">
    <property type="entry name" value="ZINC_FINGER_C2H2_1"/>
    <property type="match status" value="1"/>
</dbReference>
<sequence>MRRTYVTSNKVKVHKSIDYEFTAQNQLAHYPNDLIRYSQVTRSTQLLSSTLTMDHLLPSNNIVPDLSNLIPNNNIGAHVQGIISHGIRSPSIQLQSNFGNQFLLISNQANRRLVENEPFHNFIHHQNQQISRKTPTIMDLDGHTNHHMDMRVVHDHTSVSVPSRNRVGVSIASKNKITPHTNNNSFDDGREYDGRTHSLPYKKPGLYRCPKCLGVFHSSQKFASHMQYSHYRNESIAQRNKRLTAKNKRKNKLQLVYLDE</sequence>
<accession>A0ABQ8HHV6</accession>
<comment type="caution">
    <text evidence="4">The sequence shown here is derived from an EMBL/GenBank/DDBJ whole genome shotgun (WGS) entry which is preliminary data.</text>
</comment>
<evidence type="ECO:0000313" key="4">
    <source>
        <dbReference type="EMBL" id="KAH7560636.1"/>
    </source>
</evidence>
<evidence type="ECO:0000313" key="5">
    <source>
        <dbReference type="Proteomes" id="UP000827721"/>
    </source>
</evidence>
<dbReference type="Proteomes" id="UP000827721">
    <property type="component" value="Unassembled WGS sequence"/>
</dbReference>
<keyword evidence="1" id="KW-0863">Zinc-finger</keyword>
<evidence type="ECO:0000256" key="1">
    <source>
        <dbReference type="PROSITE-ProRule" id="PRU00042"/>
    </source>
</evidence>
<feature type="region of interest" description="Disordered" evidence="2">
    <location>
        <begin position="176"/>
        <end position="195"/>
    </location>
</feature>